<proteinExistence type="predicted"/>
<keyword evidence="3 10" id="KW-0328">Glycosyltransferase</keyword>
<feature type="transmembrane region" description="Helical" evidence="8">
    <location>
        <begin position="168"/>
        <end position="186"/>
    </location>
</feature>
<gene>
    <name evidence="10" type="ORF">Q2T52_05790</name>
</gene>
<evidence type="ECO:0000256" key="2">
    <source>
        <dbReference type="ARBA" id="ARBA00022475"/>
    </source>
</evidence>
<feature type="transmembrane region" description="Helical" evidence="8">
    <location>
        <begin position="335"/>
        <end position="353"/>
    </location>
</feature>
<evidence type="ECO:0000256" key="3">
    <source>
        <dbReference type="ARBA" id="ARBA00022676"/>
    </source>
</evidence>
<keyword evidence="11" id="KW-1185">Reference proteome</keyword>
<name>A0ABT8ST82_9HYPH</name>
<dbReference type="PANTHER" id="PTHR33908">
    <property type="entry name" value="MANNOSYLTRANSFERASE YKCB-RELATED"/>
    <property type="match status" value="1"/>
</dbReference>
<feature type="transmembrane region" description="Helical" evidence="8">
    <location>
        <begin position="240"/>
        <end position="260"/>
    </location>
</feature>
<feature type="transmembrane region" description="Helical" evidence="8">
    <location>
        <begin position="198"/>
        <end position="228"/>
    </location>
</feature>
<dbReference type="InterPro" id="IPR038731">
    <property type="entry name" value="RgtA/B/C-like"/>
</dbReference>
<dbReference type="GO" id="GO:0016757">
    <property type="term" value="F:glycosyltransferase activity"/>
    <property type="evidence" value="ECO:0007669"/>
    <property type="project" value="UniProtKB-KW"/>
</dbReference>
<dbReference type="RefSeq" id="WP_302075705.1">
    <property type="nucleotide sequence ID" value="NZ_JAUKWQ010000001.1"/>
</dbReference>
<dbReference type="Proteomes" id="UP001169006">
    <property type="component" value="Unassembled WGS sequence"/>
</dbReference>
<feature type="transmembrane region" description="Helical" evidence="8">
    <location>
        <begin position="389"/>
        <end position="410"/>
    </location>
</feature>
<feature type="transmembrane region" description="Helical" evidence="8">
    <location>
        <begin position="291"/>
        <end position="314"/>
    </location>
</feature>
<keyword evidence="7 8" id="KW-0472">Membrane</keyword>
<feature type="transmembrane region" description="Helical" evidence="8">
    <location>
        <begin position="105"/>
        <end position="132"/>
    </location>
</feature>
<dbReference type="PANTHER" id="PTHR33908:SF11">
    <property type="entry name" value="MEMBRANE PROTEIN"/>
    <property type="match status" value="1"/>
</dbReference>
<evidence type="ECO:0000256" key="4">
    <source>
        <dbReference type="ARBA" id="ARBA00022679"/>
    </source>
</evidence>
<feature type="domain" description="Glycosyltransferase RgtA/B/C/D-like" evidence="9">
    <location>
        <begin position="96"/>
        <end position="257"/>
    </location>
</feature>
<dbReference type="EMBL" id="JAUKWQ010000001">
    <property type="protein sequence ID" value="MDO1581606.1"/>
    <property type="molecule type" value="Genomic_DNA"/>
</dbReference>
<evidence type="ECO:0000256" key="5">
    <source>
        <dbReference type="ARBA" id="ARBA00022692"/>
    </source>
</evidence>
<keyword evidence="2" id="KW-1003">Cell membrane</keyword>
<evidence type="ECO:0000259" key="9">
    <source>
        <dbReference type="Pfam" id="PF13231"/>
    </source>
</evidence>
<comment type="subcellular location">
    <subcellularLocation>
        <location evidence="1">Cell membrane</location>
        <topology evidence="1">Multi-pass membrane protein</topology>
    </subcellularLocation>
</comment>
<feature type="transmembrane region" description="Helical" evidence="8">
    <location>
        <begin position="359"/>
        <end position="377"/>
    </location>
</feature>
<protein>
    <submittedName>
        <fullName evidence="10">Glycosyltransferase family 39 protein</fullName>
        <ecNumber evidence="10">2.4.-.-</ecNumber>
    </submittedName>
</protein>
<organism evidence="10 11">
    <name type="scientific">Rhizobium oryzicola</name>
    <dbReference type="NCBI Taxonomy" id="1232668"/>
    <lineage>
        <taxon>Bacteria</taxon>
        <taxon>Pseudomonadati</taxon>
        <taxon>Pseudomonadota</taxon>
        <taxon>Alphaproteobacteria</taxon>
        <taxon>Hyphomicrobiales</taxon>
        <taxon>Rhizobiaceae</taxon>
        <taxon>Rhizobium/Agrobacterium group</taxon>
        <taxon>Rhizobium</taxon>
    </lineage>
</organism>
<feature type="transmembrane region" description="Helical" evidence="8">
    <location>
        <begin position="47"/>
        <end position="67"/>
    </location>
</feature>
<dbReference type="InterPro" id="IPR050297">
    <property type="entry name" value="LipidA_mod_glycosyltrf_83"/>
</dbReference>
<accession>A0ABT8ST82</accession>
<evidence type="ECO:0000313" key="11">
    <source>
        <dbReference type="Proteomes" id="UP001169006"/>
    </source>
</evidence>
<sequence>MHKGFVHFHEAVFSHELRYQALVMRAEHVAASYHLSADEPCQAESRLWRTSVVLSLLAAYFLLNFLIRLQAPDSLELDEAEQVVTFQWLAFGYGSQPPFYNWLQYAVSSVFGMSIASMAGLKNLMLFGLYALNWFTAKRLMGSGRFAAIATFGTLTIPQIAFEAQRDLTHTVGAAFCAALFAYAFFSTLAKPSLKHYALTGLAIGLGMIAKYNFVVLPASALIAVLWLKEWRSRLFDVRMLATIGLALLVITPHAAWIIANFTQASHTTLEKLRGMQSPSMPDTPDLLDNGLISLSVAAIGFSGLTILVFWIAFGRTFVASLAAESRWTRLIERLLLAMAVCLATVILVTDAEHIKDRWLTPLLLILPLYLALKLSAMGTVTTAAMKRFLSIIAIIMITVPAVLALRIPVSGLLGRYEKLNIPHRAVVEQLLNKLGKPPGLIIASDTPLAGNLHIHLLDVPAFSPFYPQFKPQFEWTPERPIVAIWRKDDSLLGNVPDDIEEWVDTFAGHDVSLKVETIALPYIYGRPNDNYEFRYAVIYPTMPRARP</sequence>
<reference evidence="10" key="1">
    <citation type="journal article" date="2015" name="Int. J. Syst. Evol. Microbiol.">
        <title>Rhizobium oryzicola sp. nov., potential plant-growth-promoting endophytic bacteria isolated from rice roots.</title>
        <authorList>
            <person name="Zhang X.X."/>
            <person name="Gao J.S."/>
            <person name="Cao Y.H."/>
            <person name="Sheirdil R.A."/>
            <person name="Wang X.C."/>
            <person name="Zhang L."/>
        </authorList>
    </citation>
    <scope>NUCLEOTIDE SEQUENCE</scope>
    <source>
        <strain evidence="10">05753</strain>
    </source>
</reference>
<dbReference type="Pfam" id="PF13231">
    <property type="entry name" value="PMT_2"/>
    <property type="match status" value="1"/>
</dbReference>
<keyword evidence="4 10" id="KW-0808">Transferase</keyword>
<keyword evidence="6 8" id="KW-1133">Transmembrane helix</keyword>
<evidence type="ECO:0000256" key="6">
    <source>
        <dbReference type="ARBA" id="ARBA00022989"/>
    </source>
</evidence>
<dbReference type="EC" id="2.4.-.-" evidence="10"/>
<evidence type="ECO:0000256" key="8">
    <source>
        <dbReference type="SAM" id="Phobius"/>
    </source>
</evidence>
<comment type="caution">
    <text evidence="10">The sequence shown here is derived from an EMBL/GenBank/DDBJ whole genome shotgun (WGS) entry which is preliminary data.</text>
</comment>
<evidence type="ECO:0000256" key="7">
    <source>
        <dbReference type="ARBA" id="ARBA00023136"/>
    </source>
</evidence>
<evidence type="ECO:0000256" key="1">
    <source>
        <dbReference type="ARBA" id="ARBA00004651"/>
    </source>
</evidence>
<keyword evidence="5 8" id="KW-0812">Transmembrane</keyword>
<reference evidence="10" key="2">
    <citation type="submission" date="2023-07" db="EMBL/GenBank/DDBJ databases">
        <authorList>
            <person name="Sun H."/>
        </authorList>
    </citation>
    <scope>NUCLEOTIDE SEQUENCE</scope>
    <source>
        <strain evidence="10">05753</strain>
    </source>
</reference>
<evidence type="ECO:0000313" key="10">
    <source>
        <dbReference type="EMBL" id="MDO1581606.1"/>
    </source>
</evidence>